<dbReference type="EMBL" id="AUSU01001268">
    <property type="protein sequence ID" value="EPS71415.1"/>
    <property type="molecule type" value="Genomic_DNA"/>
</dbReference>
<dbReference type="GO" id="GO:0008270">
    <property type="term" value="F:zinc ion binding"/>
    <property type="evidence" value="ECO:0007669"/>
    <property type="project" value="UniProtKB-KW"/>
</dbReference>
<dbReference type="GO" id="GO:0005737">
    <property type="term" value="C:cytoplasm"/>
    <property type="evidence" value="ECO:0007669"/>
    <property type="project" value="TreeGrafter"/>
</dbReference>
<dbReference type="PROSITE" id="PS50089">
    <property type="entry name" value="ZF_RING_2"/>
    <property type="match status" value="1"/>
</dbReference>
<dbReference type="Proteomes" id="UP000015453">
    <property type="component" value="Unassembled WGS sequence"/>
</dbReference>
<dbReference type="InterPro" id="IPR013083">
    <property type="entry name" value="Znf_RING/FYVE/PHD"/>
</dbReference>
<dbReference type="GO" id="GO:0016567">
    <property type="term" value="P:protein ubiquitination"/>
    <property type="evidence" value="ECO:0007669"/>
    <property type="project" value="TreeGrafter"/>
</dbReference>
<evidence type="ECO:0000259" key="7">
    <source>
        <dbReference type="PROSITE" id="PS50089"/>
    </source>
</evidence>
<dbReference type="SMART" id="SM00184">
    <property type="entry name" value="RING"/>
    <property type="match status" value="1"/>
</dbReference>
<dbReference type="InterPro" id="IPR001841">
    <property type="entry name" value="Znf_RING"/>
</dbReference>
<evidence type="ECO:0000256" key="6">
    <source>
        <dbReference type="PROSITE-ProRule" id="PRU00175"/>
    </source>
</evidence>
<comment type="catalytic activity">
    <reaction evidence="1">
        <text>S-ubiquitinyl-[E2 ubiquitin-conjugating enzyme]-L-cysteine + [acceptor protein]-L-lysine = [E2 ubiquitin-conjugating enzyme]-L-cysteine + N(6)-ubiquitinyl-[acceptor protein]-L-lysine.</text>
        <dbReference type="EC" id="2.3.2.27"/>
    </reaction>
</comment>
<dbReference type="EC" id="2.3.2.27" evidence="2"/>
<organism evidence="8 9">
    <name type="scientific">Genlisea aurea</name>
    <dbReference type="NCBI Taxonomy" id="192259"/>
    <lineage>
        <taxon>Eukaryota</taxon>
        <taxon>Viridiplantae</taxon>
        <taxon>Streptophyta</taxon>
        <taxon>Embryophyta</taxon>
        <taxon>Tracheophyta</taxon>
        <taxon>Spermatophyta</taxon>
        <taxon>Magnoliopsida</taxon>
        <taxon>eudicotyledons</taxon>
        <taxon>Gunneridae</taxon>
        <taxon>Pentapetalae</taxon>
        <taxon>asterids</taxon>
        <taxon>lamiids</taxon>
        <taxon>Lamiales</taxon>
        <taxon>Lentibulariaceae</taxon>
        <taxon>Genlisea</taxon>
    </lineage>
</organism>
<sequence>LQLERILRFDPANYMRPAAESAVEGLTKRGKVSAEDRCAICLEDFEEGFLTMPCCHNFHGDCLKRWLGISHYCPTCRYQMP</sequence>
<name>S8CX09_9LAMI</name>
<evidence type="ECO:0000256" key="2">
    <source>
        <dbReference type="ARBA" id="ARBA00012483"/>
    </source>
</evidence>
<keyword evidence="3" id="KW-0479">Metal-binding</keyword>
<feature type="non-terminal residue" evidence="8">
    <location>
        <position position="81"/>
    </location>
</feature>
<feature type="domain" description="RING-type" evidence="7">
    <location>
        <begin position="38"/>
        <end position="77"/>
    </location>
</feature>
<evidence type="ECO:0000313" key="8">
    <source>
        <dbReference type="EMBL" id="EPS71415.1"/>
    </source>
</evidence>
<evidence type="ECO:0000256" key="4">
    <source>
        <dbReference type="ARBA" id="ARBA00022771"/>
    </source>
</evidence>
<dbReference type="AlphaFoldDB" id="S8CX09"/>
<feature type="non-terminal residue" evidence="8">
    <location>
        <position position="1"/>
    </location>
</feature>
<comment type="caution">
    <text evidence="8">The sequence shown here is derived from an EMBL/GenBank/DDBJ whole genome shotgun (WGS) entry which is preliminary data.</text>
</comment>
<dbReference type="Gene3D" id="3.30.40.10">
    <property type="entry name" value="Zinc/RING finger domain, C3HC4 (zinc finger)"/>
    <property type="match status" value="1"/>
</dbReference>
<protein>
    <recommendedName>
        <fullName evidence="2">RING-type E3 ubiquitin transferase</fullName>
        <ecNumber evidence="2">2.3.2.27</ecNumber>
    </recommendedName>
</protein>
<evidence type="ECO:0000256" key="1">
    <source>
        <dbReference type="ARBA" id="ARBA00000900"/>
    </source>
</evidence>
<keyword evidence="9" id="KW-1185">Reference proteome</keyword>
<dbReference type="SUPFAM" id="SSF57850">
    <property type="entry name" value="RING/U-box"/>
    <property type="match status" value="1"/>
</dbReference>
<dbReference type="Pfam" id="PF13639">
    <property type="entry name" value="zf-RING_2"/>
    <property type="match status" value="1"/>
</dbReference>
<evidence type="ECO:0000313" key="9">
    <source>
        <dbReference type="Proteomes" id="UP000015453"/>
    </source>
</evidence>
<dbReference type="SMART" id="SM00744">
    <property type="entry name" value="RINGv"/>
    <property type="match status" value="1"/>
</dbReference>
<dbReference type="InterPro" id="IPR011016">
    <property type="entry name" value="Znf_RING-CH"/>
</dbReference>
<gene>
    <name evidence="8" type="ORF">M569_03348</name>
</gene>
<dbReference type="GO" id="GO:0061630">
    <property type="term" value="F:ubiquitin protein ligase activity"/>
    <property type="evidence" value="ECO:0007669"/>
    <property type="project" value="UniProtKB-EC"/>
</dbReference>
<dbReference type="PANTHER" id="PTHR15710">
    <property type="entry name" value="E3 UBIQUITIN-PROTEIN LIGASE PRAJA"/>
    <property type="match status" value="1"/>
</dbReference>
<dbReference type="OrthoDB" id="4348522at2759"/>
<evidence type="ECO:0000256" key="5">
    <source>
        <dbReference type="ARBA" id="ARBA00022833"/>
    </source>
</evidence>
<reference evidence="8 9" key="1">
    <citation type="journal article" date="2013" name="BMC Genomics">
        <title>The miniature genome of a carnivorous plant Genlisea aurea contains a low number of genes and short non-coding sequences.</title>
        <authorList>
            <person name="Leushkin E.V."/>
            <person name="Sutormin R.A."/>
            <person name="Nabieva E.R."/>
            <person name="Penin A.A."/>
            <person name="Kondrashov A.S."/>
            <person name="Logacheva M.D."/>
        </authorList>
    </citation>
    <scope>NUCLEOTIDE SEQUENCE [LARGE SCALE GENOMIC DNA]</scope>
</reference>
<keyword evidence="4 6" id="KW-0863">Zinc-finger</keyword>
<evidence type="ECO:0000256" key="3">
    <source>
        <dbReference type="ARBA" id="ARBA00022723"/>
    </source>
</evidence>
<dbReference type="PANTHER" id="PTHR15710:SF77">
    <property type="entry name" value="RING-H2 FINGER PROTEIN ATL21B"/>
    <property type="match status" value="1"/>
</dbReference>
<accession>S8CX09</accession>
<proteinExistence type="predicted"/>
<keyword evidence="5" id="KW-0862">Zinc</keyword>